<protein>
    <submittedName>
        <fullName evidence="1">YwmB family TATA-box binding protein</fullName>
    </submittedName>
</protein>
<dbReference type="SUPFAM" id="SSF143842">
    <property type="entry name" value="YwmB-like"/>
    <property type="match status" value="1"/>
</dbReference>
<sequence length="269" mass="27891">MAEGSMTPVPIRKTKRGRRPQIGVLAALLVLAAAAAWAILRGNGDDGASAGPLRADFETVWRWSDAAYAGGAGGAAWSFRWDGAADLKAANDFASALGFKLSGRLNADGGPVDVVASDPDYKLTLWVRSQPAKDGARQGDPRYDVVLLLDAAGQAERSVIGAGIARVEKAMRAASDLELRGGFTVKGRPAAEGAGARVAKAAEAEETEAYDDGNTSSLTYYSGALGSRVLSGSKPVNLQIAESRGTPRTGAELIIGVPLITGDYTMQAK</sequence>
<dbReference type="EMBL" id="JAGGDJ010000025">
    <property type="protein sequence ID" value="MBO7746933.1"/>
    <property type="molecule type" value="Genomic_DNA"/>
</dbReference>
<dbReference type="Proteomes" id="UP000670947">
    <property type="component" value="Unassembled WGS sequence"/>
</dbReference>
<proteinExistence type="predicted"/>
<dbReference type="Pfam" id="PF08680">
    <property type="entry name" value="DUF1779"/>
    <property type="match status" value="1"/>
</dbReference>
<reference evidence="1 2" key="1">
    <citation type="submission" date="2021-03" db="EMBL/GenBank/DDBJ databases">
        <title>Paenibacillus artemisicola MWE-103 whole genome sequence.</title>
        <authorList>
            <person name="Ham Y.J."/>
        </authorList>
    </citation>
    <scope>NUCLEOTIDE SEQUENCE [LARGE SCALE GENOMIC DNA]</scope>
    <source>
        <strain evidence="1 2">MWE-103</strain>
    </source>
</reference>
<name>A0ABS3WF43_9BACL</name>
<accession>A0ABS3WF43</accession>
<evidence type="ECO:0000313" key="2">
    <source>
        <dbReference type="Proteomes" id="UP000670947"/>
    </source>
</evidence>
<organism evidence="1 2">
    <name type="scientific">Paenibacillus artemisiicola</name>
    <dbReference type="NCBI Taxonomy" id="1172618"/>
    <lineage>
        <taxon>Bacteria</taxon>
        <taxon>Bacillati</taxon>
        <taxon>Bacillota</taxon>
        <taxon>Bacilli</taxon>
        <taxon>Bacillales</taxon>
        <taxon>Paenibacillaceae</taxon>
        <taxon>Paenibacillus</taxon>
    </lineage>
</organism>
<evidence type="ECO:0000313" key="1">
    <source>
        <dbReference type="EMBL" id="MBO7746933.1"/>
    </source>
</evidence>
<gene>
    <name evidence="1" type="ORF">I8J29_22275</name>
</gene>
<comment type="caution">
    <text evidence="1">The sequence shown here is derived from an EMBL/GenBank/DDBJ whole genome shotgun (WGS) entry which is preliminary data.</text>
</comment>
<dbReference type="RefSeq" id="WP_208849671.1">
    <property type="nucleotide sequence ID" value="NZ_JAGGDJ010000025.1"/>
</dbReference>
<dbReference type="Gene3D" id="3.30.360.40">
    <property type="entry name" value="YwmB-like"/>
    <property type="match status" value="1"/>
</dbReference>
<dbReference type="InterPro" id="IPR014794">
    <property type="entry name" value="DUF1779"/>
</dbReference>
<keyword evidence="2" id="KW-1185">Reference proteome</keyword>
<dbReference type="InterPro" id="IPR036209">
    <property type="entry name" value="YwmB-like_sf"/>
</dbReference>